<dbReference type="InterPro" id="IPR013517">
    <property type="entry name" value="FG-GAP"/>
</dbReference>
<evidence type="ECO:0000313" key="4">
    <source>
        <dbReference type="EMBL" id="CAF3878628.1"/>
    </source>
</evidence>
<keyword evidence="3" id="KW-0472">Membrane</keyword>
<protein>
    <submittedName>
        <fullName evidence="4">Uncharacterized protein</fullName>
    </submittedName>
</protein>
<evidence type="ECO:0000256" key="3">
    <source>
        <dbReference type="SAM" id="Phobius"/>
    </source>
</evidence>
<accession>A0A819G2C7</accession>
<evidence type="ECO:0000256" key="1">
    <source>
        <dbReference type="ARBA" id="ARBA00022729"/>
    </source>
</evidence>
<dbReference type="Gene3D" id="2.30.30.100">
    <property type="match status" value="8"/>
</dbReference>
<feature type="compositionally biased region" description="Polar residues" evidence="2">
    <location>
        <begin position="16"/>
        <end position="26"/>
    </location>
</feature>
<comment type="caution">
    <text evidence="4">The sequence shown here is derived from an EMBL/GenBank/DDBJ whole genome shotgun (WGS) entry which is preliminary data.</text>
</comment>
<dbReference type="SUPFAM" id="SSF69318">
    <property type="entry name" value="Integrin alpha N-terminal domain"/>
    <property type="match status" value="5"/>
</dbReference>
<sequence>MEIEVIPLQDSFNEQCASGETNTSPETTREPILSNDNNNVINTTNIHNHQNKKDSPLTTIKRFCLQKKSSTILVLMITLLTSIIMTIAVLIVCFTSPKSSNNCEMVFRQTITSSLISDSLSRFGIAADLNNDNRMDIIVANSGTNNIGIFISNLDGTFQNQQTYSTGDKSRPYSLATNYFNNDNYLDIAVANYDAHNIGIFFGYGNGTFKNQSIFSTGSAHPLFITAADLNNDNQSDLVIIHYGTNSIGIYLGKGNGSFQDGIIYSTGYDSIPNSLAIADFNKDNHLDIVVANFGTNNIGLFFAYGNGTFKNQITYTTTRNSNPISIATGDVNNDNEIDIIVANSGLGNIGVFINYGNETFTEQTTYLIDSNAYLQFINVGFLDDDNYLDVIVANSKDDQIYVLPGGGGNGSFTKLTTYDAITNSTPFSIIVADFDGNNQSDIAITDYSTNDILILNGYSNGLAARETLLVVALDSLPFMPLVHDFNNDGILDIAVNNFNNSYILIFLGTGNANFIRGPTYETGDESTPQFFSIGDVNNDNQIDIVTANPGTDGAGVLLGQKDGSFSTAITYSTGNNSAPWFIALYDLNNDNRLDIVSANYGTASIGVLLGYDDAGTFANVTTYPTGADSLPYTVAISDLNNDTYPDIVVSNSRPNLIGVFFGYGNGTFGIIKTYSTGSMSSCIFIVLADLNSDTKLDIIATVPLTGIIIGLLGNGDGSFQSPITYSNQPATLPFCITLVDYNNDNYYDMLVSNYGTDEILIFLGYGNGSLIYTRQYSTGSNTIPYGLTVADLNDDKQLEIIVALRGPGSVGILTEYYVANFTNQTTYSTDTVAHPTSIAVGDFNNDNKTDVVVANSASNSLGIFFGLNNGTFSEQIIYSLTNDSNPQYVITDDINKDGHLDIIAVSSGSNTMSIILGYSNGTFANQIMYSTGTDSYPNAIVMSDLNNDNRYDLIIANRGSDSIGIFFGFNYLYFQDPQIYPIPNALNPYSIVVSNFNNDNYLDIAVASINSNDLAIFLGQNNGTFTLIATYITGNKSNPTMLSVRDLNNDNQMDIIVANPGNDNIGIYYGYGNGSFANMIAYPTGNGSDPRVMAFGDFNNDNLTDMVSVNAITNSIGILLRQNDGSFLLTNTFSTGVPSKPQAATIDDFDNDGQLDIVVCNSQSSTIGIFLGYGNGSFQNQVTYSTGTQANPEWLASGDFNNDNRSDVAVANYFTNTIGILLGQGNGSFDTVTEYSSGDGSTPVYLTIIDITNDNLLDVVVANFAASSIIILYGLGDGTFLLSKPYSTGIQSSPQSLAIADMNNDGQLDIIVANFRSNTVGILYANGYELFGSPTKYLTSDGSQPNSVAVTDINNDGSLDILVANYGTDSIGIFLGYNSGKFNTMITYSLEVGSKPFFINVGNFDNDNISDIVVSNSETDNIAILSHYNNGTFTTITTYSTGTRSQPYTIAIGDLNNDNQLDLAITNSGTSNILLLYGCGNRTFTNATSYPLGYNYLPYSLAITNLNQDKWMDIVIASYNADHIQTLVKMC</sequence>
<keyword evidence="3" id="KW-0812">Transmembrane</keyword>
<organism evidence="4 5">
    <name type="scientific">Adineta steineri</name>
    <dbReference type="NCBI Taxonomy" id="433720"/>
    <lineage>
        <taxon>Eukaryota</taxon>
        <taxon>Metazoa</taxon>
        <taxon>Spiralia</taxon>
        <taxon>Gnathifera</taxon>
        <taxon>Rotifera</taxon>
        <taxon>Eurotatoria</taxon>
        <taxon>Bdelloidea</taxon>
        <taxon>Adinetida</taxon>
        <taxon>Adinetidae</taxon>
        <taxon>Adineta</taxon>
    </lineage>
</organism>
<proteinExistence type="predicted"/>
<feature type="transmembrane region" description="Helical" evidence="3">
    <location>
        <begin position="71"/>
        <end position="92"/>
    </location>
</feature>
<keyword evidence="3" id="KW-1133">Transmembrane helix</keyword>
<evidence type="ECO:0000313" key="5">
    <source>
        <dbReference type="Proteomes" id="UP000663868"/>
    </source>
</evidence>
<name>A0A819G2C7_9BILA</name>
<dbReference type="PANTHER" id="PTHR46580">
    <property type="entry name" value="SENSOR KINASE-RELATED"/>
    <property type="match status" value="1"/>
</dbReference>
<dbReference type="EMBL" id="CAJOBB010001598">
    <property type="protein sequence ID" value="CAF3878628.1"/>
    <property type="molecule type" value="Genomic_DNA"/>
</dbReference>
<dbReference type="Proteomes" id="UP000663868">
    <property type="component" value="Unassembled WGS sequence"/>
</dbReference>
<gene>
    <name evidence="4" type="ORF">KXQ929_LOCUS21627</name>
</gene>
<feature type="region of interest" description="Disordered" evidence="2">
    <location>
        <begin position="16"/>
        <end position="39"/>
    </location>
</feature>
<dbReference type="Gene3D" id="2.130.10.130">
    <property type="entry name" value="Integrin alpha, N-terminal"/>
    <property type="match status" value="5"/>
</dbReference>
<dbReference type="Pfam" id="PF13517">
    <property type="entry name" value="FG-GAP_3"/>
    <property type="match status" value="11"/>
</dbReference>
<reference evidence="4" key="1">
    <citation type="submission" date="2021-02" db="EMBL/GenBank/DDBJ databases">
        <authorList>
            <person name="Nowell W R."/>
        </authorList>
    </citation>
    <scope>NUCLEOTIDE SEQUENCE</scope>
</reference>
<keyword evidence="1" id="KW-0732">Signal</keyword>
<dbReference type="InterPro" id="IPR028994">
    <property type="entry name" value="Integrin_alpha_N"/>
</dbReference>
<evidence type="ECO:0000256" key="2">
    <source>
        <dbReference type="SAM" id="MobiDB-lite"/>
    </source>
</evidence>
<dbReference type="PANTHER" id="PTHR46580:SF4">
    <property type="entry name" value="ATP_GTP-BINDING PROTEIN"/>
    <property type="match status" value="1"/>
</dbReference>